<sequence>MDRTITLKRLVGLDPTPVGIGSHKRTVHECTVCKTEFDTSGTICPQCESQLFRRKQITPNARFNLLFVLVMAGFAIVSNIITEEYPKEGPAA</sequence>
<evidence type="ECO:0000313" key="3">
    <source>
        <dbReference type="Proteomes" id="UP000831768"/>
    </source>
</evidence>
<proteinExistence type="predicted"/>
<dbReference type="KEGG" id="haad:MW046_17540"/>
<protein>
    <submittedName>
        <fullName evidence="2">Uncharacterized protein</fullName>
    </submittedName>
</protein>
<dbReference type="AlphaFoldDB" id="A0A8U0A7J0"/>
<keyword evidence="2" id="KW-0614">Plasmid</keyword>
<dbReference type="Proteomes" id="UP000831768">
    <property type="component" value="Plasmid unnamed3"/>
</dbReference>
<dbReference type="GeneID" id="71929889"/>
<organism evidence="2 3">
    <name type="scientific">Halocatena salina</name>
    <dbReference type="NCBI Taxonomy" id="2934340"/>
    <lineage>
        <taxon>Archaea</taxon>
        <taxon>Methanobacteriati</taxon>
        <taxon>Methanobacteriota</taxon>
        <taxon>Stenosarchaea group</taxon>
        <taxon>Halobacteria</taxon>
        <taxon>Halobacteriales</taxon>
        <taxon>Natronomonadaceae</taxon>
        <taxon>Halocatena</taxon>
    </lineage>
</organism>
<dbReference type="EMBL" id="CP096022">
    <property type="protein sequence ID" value="UPM45161.1"/>
    <property type="molecule type" value="Genomic_DNA"/>
</dbReference>
<gene>
    <name evidence="2" type="ORF">MW046_17540</name>
</gene>
<reference evidence="2" key="1">
    <citation type="submission" date="2022-04" db="EMBL/GenBank/DDBJ databases">
        <title>Halocatena sp. nov., isolated from a salt lake.</title>
        <authorList>
            <person name="Cui H.-L."/>
        </authorList>
    </citation>
    <scope>NUCLEOTIDE SEQUENCE</scope>
    <source>
        <strain evidence="2">AD-1</strain>
        <plasmid evidence="2">unnamed3</plasmid>
    </source>
</reference>
<keyword evidence="3" id="KW-1185">Reference proteome</keyword>
<dbReference type="RefSeq" id="WP_247995815.1">
    <property type="nucleotide sequence ID" value="NZ_CP096022.1"/>
</dbReference>
<keyword evidence="1" id="KW-0472">Membrane</keyword>
<feature type="transmembrane region" description="Helical" evidence="1">
    <location>
        <begin position="63"/>
        <end position="81"/>
    </location>
</feature>
<evidence type="ECO:0000313" key="2">
    <source>
        <dbReference type="EMBL" id="UPM45161.1"/>
    </source>
</evidence>
<geneLocation type="plasmid" evidence="2 3">
    <name>unnamed3</name>
</geneLocation>
<keyword evidence="1" id="KW-0812">Transmembrane</keyword>
<keyword evidence="1" id="KW-1133">Transmembrane helix</keyword>
<accession>A0A8U0A7J0</accession>
<evidence type="ECO:0000256" key="1">
    <source>
        <dbReference type="SAM" id="Phobius"/>
    </source>
</evidence>
<name>A0A8U0A7J0_9EURY</name>